<dbReference type="Pfam" id="PF01547">
    <property type="entry name" value="SBP_bac_1"/>
    <property type="match status" value="1"/>
</dbReference>
<sequence>MKQKKKTGIIASLCTISMTAVVAAACSESPASPGGTTNPSPNNGTNAPAVVPLSLVQPDGGRVWKEDNPVTKEIEKRTNTKLTVNMIPNGDFANKYNVLAASGDIPDIVRSNGFDFQKYADQGLYLDITRYVDQFGPNLKKALKPELWELTKYKGKQFVIPFENVAGKEVPVIRKDWLDALNLKMPTNLDEFEAVLKAFTFNDPDKNGKNDTYGFGTTSRYDETIMPIMGAYGIATGQIGQGAPMMSYLKDNKIYPVAISPEYKAAIEYLKRLWDAKVVDPELFTIKPDQAQQKAAQGKIGYFTAWWSVAPQILTQQLKMKELVPNAKWDPIFPGLKGPDGKSGMQSYGNIGSTVAISAKTKNPEAVVKFLDYLATDEGWELTRYGIKGTHYTSITEPRTPEGQKAFDEKWLDPLSQIVSRQDLVDKVNAASKDPVQVENNRFIDAAASYTLYRDAFYGIPLTEEQKTYGADVSKYEEEMLIKFITGAEPLSKWDEYVETWKRKGGKPILEAKIKTYNELKTANVTSGL</sequence>
<evidence type="ECO:0000256" key="2">
    <source>
        <dbReference type="ARBA" id="ARBA00022729"/>
    </source>
</evidence>
<dbReference type="CDD" id="cd13580">
    <property type="entry name" value="PBP2_AlgQ_like_1"/>
    <property type="match status" value="1"/>
</dbReference>
<evidence type="ECO:0000256" key="1">
    <source>
        <dbReference type="ARBA" id="ARBA00022475"/>
    </source>
</evidence>
<dbReference type="InterPro" id="IPR006059">
    <property type="entry name" value="SBP"/>
</dbReference>
<protein>
    <submittedName>
        <fullName evidence="8">Extracellular solute-binding protein</fullName>
    </submittedName>
</protein>
<dbReference type="RefSeq" id="WP_377474335.1">
    <property type="nucleotide sequence ID" value="NZ_JBHLWN010000116.1"/>
</dbReference>
<evidence type="ECO:0000256" key="4">
    <source>
        <dbReference type="ARBA" id="ARBA00023139"/>
    </source>
</evidence>
<proteinExistence type="predicted"/>
<evidence type="ECO:0000256" key="7">
    <source>
        <dbReference type="SAM" id="SignalP"/>
    </source>
</evidence>
<dbReference type="Proteomes" id="UP001589776">
    <property type="component" value="Unassembled WGS sequence"/>
</dbReference>
<gene>
    <name evidence="8" type="ORF">ACFFK0_28275</name>
</gene>
<dbReference type="PROSITE" id="PS51257">
    <property type="entry name" value="PROKAR_LIPOPROTEIN"/>
    <property type="match status" value="1"/>
</dbReference>
<keyword evidence="1" id="KW-1003">Cell membrane</keyword>
<dbReference type="SUPFAM" id="SSF53850">
    <property type="entry name" value="Periplasmic binding protein-like II"/>
    <property type="match status" value="1"/>
</dbReference>
<reference evidence="8 9" key="1">
    <citation type="submission" date="2024-09" db="EMBL/GenBank/DDBJ databases">
        <authorList>
            <person name="Sun Q."/>
            <person name="Mori K."/>
        </authorList>
    </citation>
    <scope>NUCLEOTIDE SEQUENCE [LARGE SCALE GENOMIC DNA]</scope>
    <source>
        <strain evidence="8 9">CCM 7759</strain>
    </source>
</reference>
<keyword evidence="9" id="KW-1185">Reference proteome</keyword>
<keyword evidence="3" id="KW-0472">Membrane</keyword>
<dbReference type="EMBL" id="JBHLWN010000116">
    <property type="protein sequence ID" value="MFC0216299.1"/>
    <property type="molecule type" value="Genomic_DNA"/>
</dbReference>
<evidence type="ECO:0000256" key="5">
    <source>
        <dbReference type="ARBA" id="ARBA00023288"/>
    </source>
</evidence>
<evidence type="ECO:0000256" key="6">
    <source>
        <dbReference type="SAM" id="MobiDB-lite"/>
    </source>
</evidence>
<feature type="compositionally biased region" description="Low complexity" evidence="6">
    <location>
        <begin position="32"/>
        <end position="49"/>
    </location>
</feature>
<feature type="region of interest" description="Disordered" evidence="6">
    <location>
        <begin position="28"/>
        <end position="50"/>
    </location>
</feature>
<keyword evidence="5" id="KW-0449">Lipoprotein</keyword>
<feature type="signal peptide" evidence="7">
    <location>
        <begin position="1"/>
        <end position="24"/>
    </location>
</feature>
<organism evidence="8 9">
    <name type="scientific">Paenibacillus chartarius</name>
    <dbReference type="NCBI Taxonomy" id="747481"/>
    <lineage>
        <taxon>Bacteria</taxon>
        <taxon>Bacillati</taxon>
        <taxon>Bacillota</taxon>
        <taxon>Bacilli</taxon>
        <taxon>Bacillales</taxon>
        <taxon>Paenibacillaceae</taxon>
        <taxon>Paenibacillus</taxon>
    </lineage>
</organism>
<evidence type="ECO:0000313" key="8">
    <source>
        <dbReference type="EMBL" id="MFC0216299.1"/>
    </source>
</evidence>
<name>A0ABV6DUF8_9BACL</name>
<dbReference type="PANTHER" id="PTHR43649">
    <property type="entry name" value="ARABINOSE-BINDING PROTEIN-RELATED"/>
    <property type="match status" value="1"/>
</dbReference>
<keyword evidence="2 7" id="KW-0732">Signal</keyword>
<dbReference type="PANTHER" id="PTHR43649:SF33">
    <property type="entry name" value="POLYGALACTURONAN_RHAMNOGALACTURONAN-BINDING PROTEIN YTCQ"/>
    <property type="match status" value="1"/>
</dbReference>
<evidence type="ECO:0000313" key="9">
    <source>
        <dbReference type="Proteomes" id="UP001589776"/>
    </source>
</evidence>
<accession>A0ABV6DUF8</accession>
<feature type="chain" id="PRO_5047302375" evidence="7">
    <location>
        <begin position="25"/>
        <end position="529"/>
    </location>
</feature>
<dbReference type="Gene3D" id="3.40.190.10">
    <property type="entry name" value="Periplasmic binding protein-like II"/>
    <property type="match status" value="2"/>
</dbReference>
<keyword evidence="4" id="KW-0564">Palmitate</keyword>
<evidence type="ECO:0000256" key="3">
    <source>
        <dbReference type="ARBA" id="ARBA00023136"/>
    </source>
</evidence>
<dbReference type="InterPro" id="IPR050490">
    <property type="entry name" value="Bact_solute-bd_prot1"/>
</dbReference>
<comment type="caution">
    <text evidence="8">The sequence shown here is derived from an EMBL/GenBank/DDBJ whole genome shotgun (WGS) entry which is preliminary data.</text>
</comment>